<keyword evidence="2" id="KW-1185">Reference proteome</keyword>
<dbReference type="EMBL" id="JAPUUL010000193">
    <property type="protein sequence ID" value="KAJ8132003.1"/>
    <property type="molecule type" value="Genomic_DNA"/>
</dbReference>
<accession>A0ACC2JWW5</accession>
<comment type="caution">
    <text evidence="1">The sequence shown here is derived from an EMBL/GenBank/DDBJ whole genome shotgun (WGS) entry which is preliminary data.</text>
</comment>
<evidence type="ECO:0000313" key="1">
    <source>
        <dbReference type="EMBL" id="KAJ8132003.1"/>
    </source>
</evidence>
<proteinExistence type="predicted"/>
<sequence>MSLLRSFSTSAALLVKRLVGYSHEKLDPKWQHALETFKNNGARKKLKRDVRELLVLYREDGSSPVHTSSYNPQDTRPILSVKCMFHDGTLAPGVFHVLLNGKGMGFLNDKEE</sequence>
<organism evidence="1 2">
    <name type="scientific">Lasiodiplodia mahajangana</name>
    <dbReference type="NCBI Taxonomy" id="1108764"/>
    <lineage>
        <taxon>Eukaryota</taxon>
        <taxon>Fungi</taxon>
        <taxon>Dikarya</taxon>
        <taxon>Ascomycota</taxon>
        <taxon>Pezizomycotina</taxon>
        <taxon>Dothideomycetes</taxon>
        <taxon>Dothideomycetes incertae sedis</taxon>
        <taxon>Botryosphaeriales</taxon>
        <taxon>Botryosphaeriaceae</taxon>
        <taxon>Lasiodiplodia</taxon>
    </lineage>
</organism>
<gene>
    <name evidence="1" type="ORF">O1611_g1614</name>
</gene>
<dbReference type="Proteomes" id="UP001153332">
    <property type="component" value="Unassembled WGS sequence"/>
</dbReference>
<evidence type="ECO:0000313" key="2">
    <source>
        <dbReference type="Proteomes" id="UP001153332"/>
    </source>
</evidence>
<protein>
    <submittedName>
        <fullName evidence="1">Uncharacterized protein</fullName>
    </submittedName>
</protein>
<name>A0ACC2JWW5_9PEZI</name>
<reference evidence="1" key="1">
    <citation type="submission" date="2022-12" db="EMBL/GenBank/DDBJ databases">
        <title>Genome Sequence of Lasiodiplodia mahajangana.</title>
        <authorList>
            <person name="Buettner E."/>
        </authorList>
    </citation>
    <scope>NUCLEOTIDE SEQUENCE</scope>
    <source>
        <strain evidence="1">VT137</strain>
    </source>
</reference>